<sequence>MKKIILISFVLININNLAFADTDKAIRLDASLSYDDNLNRSPTDTTAIESAFATAVAGYNISYPMNTRNFIDYRLLAKYEGYQDTDGLNNAEISAGVTYHYKPVAGFLKAMYIFKGDIHVTDFETDIRDRTAYEASAMVSFWVTNTLSFRSGLTARKRDSDSRVFDTKDYRVFFNADLMLSRHSTLYTTLNFLTGDLVSTIPLDDSDNEVLDVVRQAEVIEFDPTFGDNMIAYKLDADIAALTLGYNYVLGKKQSLDLSARYAVGQSDYDVDYDALFFNISYLVSFRL</sequence>
<accession>A0A370DDJ2</accession>
<dbReference type="AlphaFoldDB" id="A0A370DDJ2"/>
<dbReference type="EMBL" id="QFXC01000011">
    <property type="protein sequence ID" value="RDH82982.1"/>
    <property type="molecule type" value="Genomic_DNA"/>
</dbReference>
<proteinExistence type="predicted"/>
<dbReference type="SUPFAM" id="SSF56935">
    <property type="entry name" value="Porins"/>
    <property type="match status" value="1"/>
</dbReference>
<keyword evidence="1" id="KW-0732">Signal</keyword>
<gene>
    <name evidence="2" type="ORF">DIZ80_12015</name>
</gene>
<name>A0A370DDJ2_9GAMM</name>
<reference evidence="2 3" key="1">
    <citation type="journal article" date="2018" name="ISME J.">
        <title>Endosymbiont genomes yield clues of tubeworm success.</title>
        <authorList>
            <person name="Li Y."/>
            <person name="Liles M.R."/>
            <person name="Halanych K.M."/>
        </authorList>
    </citation>
    <scope>NUCLEOTIDE SEQUENCE [LARGE SCALE GENOMIC DNA]</scope>
    <source>
        <strain evidence="2">A1464</strain>
    </source>
</reference>
<evidence type="ECO:0000313" key="3">
    <source>
        <dbReference type="Proteomes" id="UP000254266"/>
    </source>
</evidence>
<comment type="caution">
    <text evidence="2">The sequence shown here is derived from an EMBL/GenBank/DDBJ whole genome shotgun (WGS) entry which is preliminary data.</text>
</comment>
<dbReference type="Proteomes" id="UP000254266">
    <property type="component" value="Unassembled WGS sequence"/>
</dbReference>
<evidence type="ECO:0008006" key="4">
    <source>
        <dbReference type="Google" id="ProtNLM"/>
    </source>
</evidence>
<feature type="chain" id="PRO_5016935048" description="DUF2860 domain-containing protein" evidence="1">
    <location>
        <begin position="21"/>
        <end position="288"/>
    </location>
</feature>
<keyword evidence="3" id="KW-1185">Reference proteome</keyword>
<evidence type="ECO:0000313" key="2">
    <source>
        <dbReference type="EMBL" id="RDH82982.1"/>
    </source>
</evidence>
<feature type="signal peptide" evidence="1">
    <location>
        <begin position="1"/>
        <end position="20"/>
    </location>
</feature>
<protein>
    <recommendedName>
        <fullName evidence="4">DUF2860 domain-containing protein</fullName>
    </recommendedName>
</protein>
<evidence type="ECO:0000256" key="1">
    <source>
        <dbReference type="SAM" id="SignalP"/>
    </source>
</evidence>
<organism evidence="2 3">
    <name type="scientific">endosymbiont of Galathealinum brachiosum</name>
    <dbReference type="NCBI Taxonomy" id="2200906"/>
    <lineage>
        <taxon>Bacteria</taxon>
        <taxon>Pseudomonadati</taxon>
        <taxon>Pseudomonadota</taxon>
        <taxon>Gammaproteobacteria</taxon>
        <taxon>sulfur-oxidizing symbionts</taxon>
    </lineage>
</organism>